<keyword evidence="7" id="KW-1185">Reference proteome</keyword>
<dbReference type="Gene3D" id="1.10.287.470">
    <property type="entry name" value="Helix hairpin bin"/>
    <property type="match status" value="1"/>
</dbReference>
<evidence type="ECO:0000313" key="7">
    <source>
        <dbReference type="Proteomes" id="UP000218267"/>
    </source>
</evidence>
<dbReference type="Gene3D" id="2.40.30.170">
    <property type="match status" value="1"/>
</dbReference>
<dbReference type="PANTHER" id="PTHR30469">
    <property type="entry name" value="MULTIDRUG RESISTANCE PROTEIN MDTA"/>
    <property type="match status" value="1"/>
</dbReference>
<feature type="domain" description="CusB-like beta-barrel" evidence="5">
    <location>
        <begin position="220"/>
        <end position="293"/>
    </location>
</feature>
<dbReference type="InterPro" id="IPR058648">
    <property type="entry name" value="HH_CzcB-like"/>
</dbReference>
<reference evidence="7" key="2">
    <citation type="journal article" date="2020" name="Antonie Van Leeuwenhoek">
        <title>Labilibaculum antarcticum sp. nov., a novel facultative anaerobic, psychrotorelant bacterium isolated from marine sediment of Antarctica.</title>
        <authorList>
            <person name="Watanabe M."/>
            <person name="Kojima H."/>
            <person name="Fukui M."/>
        </authorList>
    </citation>
    <scope>NUCLEOTIDE SEQUENCE [LARGE SCALE GENOMIC DNA]</scope>
    <source>
        <strain evidence="7">SPP2</strain>
    </source>
</reference>
<dbReference type="Gene3D" id="2.40.50.100">
    <property type="match status" value="1"/>
</dbReference>
<protein>
    <submittedName>
        <fullName evidence="6">Uncharacterized protein</fullName>
    </submittedName>
</protein>
<dbReference type="AlphaFoldDB" id="A0A1Y1CIQ2"/>
<feature type="chain" id="PRO_5013163706" evidence="3">
    <location>
        <begin position="21"/>
        <end position="373"/>
    </location>
</feature>
<evidence type="ECO:0000313" key="6">
    <source>
        <dbReference type="EMBL" id="BAX80205.1"/>
    </source>
</evidence>
<gene>
    <name evidence="6" type="ORF">ALGA_1833</name>
</gene>
<reference evidence="6 7" key="1">
    <citation type="journal article" date="2018" name="Mar. Genomics">
        <title>Complete genome sequence of Marinifilaceae bacterium strain SPP2, isolated from the Antarctic marine sediment.</title>
        <authorList>
            <person name="Watanabe M."/>
            <person name="Kojima H."/>
            <person name="Fukui M."/>
        </authorList>
    </citation>
    <scope>NUCLEOTIDE SEQUENCE [LARGE SCALE GENOMIC DNA]</scope>
    <source>
        <strain evidence="6 7">SPP2</strain>
    </source>
</reference>
<dbReference type="NCBIfam" id="TIGR01730">
    <property type="entry name" value="RND_mfp"/>
    <property type="match status" value="1"/>
</dbReference>
<dbReference type="InterPro" id="IPR058792">
    <property type="entry name" value="Beta-barrel_RND_2"/>
</dbReference>
<evidence type="ECO:0000259" key="4">
    <source>
        <dbReference type="Pfam" id="PF25893"/>
    </source>
</evidence>
<evidence type="ECO:0000256" key="1">
    <source>
        <dbReference type="ARBA" id="ARBA00009477"/>
    </source>
</evidence>
<dbReference type="Proteomes" id="UP000218267">
    <property type="component" value="Chromosome"/>
</dbReference>
<evidence type="ECO:0000256" key="3">
    <source>
        <dbReference type="SAM" id="SignalP"/>
    </source>
</evidence>
<dbReference type="KEGG" id="mbas:ALGA_1833"/>
<dbReference type="Pfam" id="PF25954">
    <property type="entry name" value="Beta-barrel_RND_2"/>
    <property type="match status" value="1"/>
</dbReference>
<evidence type="ECO:0000259" key="5">
    <source>
        <dbReference type="Pfam" id="PF25954"/>
    </source>
</evidence>
<dbReference type="EMBL" id="AP018042">
    <property type="protein sequence ID" value="BAX80205.1"/>
    <property type="molecule type" value="Genomic_DNA"/>
</dbReference>
<dbReference type="GO" id="GO:0015562">
    <property type="term" value="F:efflux transmembrane transporter activity"/>
    <property type="evidence" value="ECO:0007669"/>
    <property type="project" value="TreeGrafter"/>
</dbReference>
<dbReference type="RefSeq" id="WP_096429070.1">
    <property type="nucleotide sequence ID" value="NZ_AP018042.1"/>
</dbReference>
<dbReference type="OrthoDB" id="9806939at2"/>
<dbReference type="Pfam" id="PF25893">
    <property type="entry name" value="HH_CzcB"/>
    <property type="match status" value="1"/>
</dbReference>
<name>A0A1Y1CIQ2_9BACT</name>
<comment type="similarity">
    <text evidence="1">Belongs to the membrane fusion protein (MFP) (TC 8.A.1) family.</text>
</comment>
<feature type="coiled-coil region" evidence="2">
    <location>
        <begin position="160"/>
        <end position="187"/>
    </location>
</feature>
<dbReference type="GO" id="GO:1990281">
    <property type="term" value="C:efflux pump complex"/>
    <property type="evidence" value="ECO:0007669"/>
    <property type="project" value="TreeGrafter"/>
</dbReference>
<proteinExistence type="inferred from homology"/>
<keyword evidence="3" id="KW-0732">Signal</keyword>
<dbReference type="Gene3D" id="2.40.420.20">
    <property type="match status" value="1"/>
</dbReference>
<sequence>MKKLLIACIIPLLIACSAKDAEKDMDKPEQLKLYKSELAVLKTKISDLETEIRSTNKEEETINVSIEKLSTSKFEHFIQVTGNVQADKNITITPETAGNIISIDVIEGRHVNKGDILGKLNTSQIQRSIDEVKTNLALVTTIFERQERLWNQKIGSEIEYLQAKANKEGLERNLEGLEAQKDMAIITAPFSGIVDEIHQKRGELASPSIAFAQLVNIDKVYVEGYVSESFLNYIKTGEVVELDFPAINYQTKAVINQTSNVIDPGNRSFKIRINLNNPKHMIKPNLISVVKIKDYEVKEARVVPSIIIKKDFEGNYLYVAKQEGKHLVARKTYVNVSKTYNNISMIESGLSLGDQIITEGYSQVVNGSLISTK</sequence>
<keyword evidence="2" id="KW-0175">Coiled coil</keyword>
<evidence type="ECO:0000256" key="2">
    <source>
        <dbReference type="SAM" id="Coils"/>
    </source>
</evidence>
<accession>A0A1Y1CIQ2</accession>
<dbReference type="SUPFAM" id="SSF111369">
    <property type="entry name" value="HlyD-like secretion proteins"/>
    <property type="match status" value="1"/>
</dbReference>
<dbReference type="PROSITE" id="PS51257">
    <property type="entry name" value="PROKAR_LIPOPROTEIN"/>
    <property type="match status" value="1"/>
</dbReference>
<dbReference type="PANTHER" id="PTHR30469:SF15">
    <property type="entry name" value="HLYD FAMILY OF SECRETION PROTEINS"/>
    <property type="match status" value="1"/>
</dbReference>
<organism evidence="6 7">
    <name type="scientific">Labilibaculum antarcticum</name>
    <dbReference type="NCBI Taxonomy" id="1717717"/>
    <lineage>
        <taxon>Bacteria</taxon>
        <taxon>Pseudomonadati</taxon>
        <taxon>Bacteroidota</taxon>
        <taxon>Bacteroidia</taxon>
        <taxon>Marinilabiliales</taxon>
        <taxon>Marinifilaceae</taxon>
        <taxon>Labilibaculum</taxon>
    </lineage>
</organism>
<feature type="coiled-coil region" evidence="2">
    <location>
        <begin position="31"/>
        <end position="58"/>
    </location>
</feature>
<dbReference type="InterPro" id="IPR006143">
    <property type="entry name" value="RND_pump_MFP"/>
</dbReference>
<feature type="domain" description="CzcB-like alpha-helical hairpin" evidence="4">
    <location>
        <begin position="133"/>
        <end position="169"/>
    </location>
</feature>
<feature type="signal peptide" evidence="3">
    <location>
        <begin position="1"/>
        <end position="20"/>
    </location>
</feature>